<reference evidence="1 2" key="1">
    <citation type="journal article" date="2021" name="Appl. Environ. Microbiol.">
        <title>Genetic linkage and physical mapping for an oyster mushroom Pleurotus cornucopiae and QTL analysis for the trait cap color.</title>
        <authorList>
            <person name="Zhang Y."/>
            <person name="Gao W."/>
            <person name="Sonnenberg A."/>
            <person name="Chen Q."/>
            <person name="Zhang J."/>
            <person name="Huang C."/>
        </authorList>
    </citation>
    <scope>NUCLEOTIDE SEQUENCE [LARGE SCALE GENOMIC DNA]</scope>
    <source>
        <strain evidence="1">CCMSSC00406</strain>
    </source>
</reference>
<dbReference type="EMBL" id="WQMT02000008">
    <property type="protein sequence ID" value="KAG9220187.1"/>
    <property type="molecule type" value="Genomic_DNA"/>
</dbReference>
<sequence>MIDTGIGKDSANRLLDALVVGAGVSGLYQLHRLRQLRLDAKGVEAGSDIGGTWYWYCYPGARVDSDAHMYQYSVEGLWKGWQFSERFPSGEEILKYLHYADATFNVSQHIRFNTRVIGAQFNDAGNLWEVTTDNGETIKARLLVMCIGVASKPHQPYFKGLETFRGECHHTARWPKSGVKLEGKRVGVVGTGASGVQVIQEAGKVAKELAEVSRSIYPNVFEQRKKTFGGFDMDFIPKPSLEGAAARQAVFDELWGKGGLEFWLGTYDDTFIDDAANDYAYRDKVRKRIHKVELIEKLAPTVKMHPFGTKRPALEQYFYEVLNQDNVTLVDLNESPIDEITSTGVRTKDGAEYALDLLVMAPGFDSGTGGYNDIEIIGANGARFRDKWASGVKSYLGMLAHGFPNMFIEYGPHAPTAFANGPTGIELQVDWIAKCFEYMAKNSLIRIKASEKAEQDWTQRVHEVGAKGLWNRAKSWYRGANIPGKVVEDMFWAGGYPSYAKACTEVADSGYEGIIFMEGR</sequence>
<gene>
    <name evidence="1" type="ORF">CCMSSC00406_0007118</name>
</gene>
<evidence type="ECO:0000313" key="1">
    <source>
        <dbReference type="EMBL" id="KAG9220187.1"/>
    </source>
</evidence>
<comment type="caution">
    <text evidence="1">The sequence shown here is derived from an EMBL/GenBank/DDBJ whole genome shotgun (WGS) entry which is preliminary data.</text>
</comment>
<name>A0ACB7IPN8_PLECO</name>
<proteinExistence type="predicted"/>
<keyword evidence="2" id="KW-1185">Reference proteome</keyword>
<organism evidence="1 2">
    <name type="scientific">Pleurotus cornucopiae</name>
    <name type="common">Cornucopia mushroom</name>
    <dbReference type="NCBI Taxonomy" id="5321"/>
    <lineage>
        <taxon>Eukaryota</taxon>
        <taxon>Fungi</taxon>
        <taxon>Dikarya</taxon>
        <taxon>Basidiomycota</taxon>
        <taxon>Agaricomycotina</taxon>
        <taxon>Agaricomycetes</taxon>
        <taxon>Agaricomycetidae</taxon>
        <taxon>Agaricales</taxon>
        <taxon>Pleurotineae</taxon>
        <taxon>Pleurotaceae</taxon>
        <taxon>Pleurotus</taxon>
    </lineage>
</organism>
<accession>A0ACB7IPN8</accession>
<evidence type="ECO:0000313" key="2">
    <source>
        <dbReference type="Proteomes" id="UP000824881"/>
    </source>
</evidence>
<dbReference type="Proteomes" id="UP000824881">
    <property type="component" value="Unassembled WGS sequence"/>
</dbReference>
<protein>
    <submittedName>
        <fullName evidence="1">Uncharacterized protein</fullName>
    </submittedName>
</protein>